<dbReference type="InterPro" id="IPR007502">
    <property type="entry name" value="Helicase-assoc_dom"/>
</dbReference>
<dbReference type="InterPro" id="IPR002464">
    <property type="entry name" value="DNA/RNA_helicase_DEAH_CS"/>
</dbReference>
<dbReference type="PANTHER" id="PTHR18934:SF136">
    <property type="entry name" value="ATP-DEPENDENT RNA HELICASE DHX35-RELATED"/>
    <property type="match status" value="1"/>
</dbReference>
<protein>
    <recommendedName>
        <fullName evidence="2">RNA helicase</fullName>
        <ecNumber evidence="2">3.6.4.13</ecNumber>
    </recommendedName>
</protein>
<evidence type="ECO:0000256" key="2">
    <source>
        <dbReference type="ARBA" id="ARBA00012552"/>
    </source>
</evidence>
<sequence>MLGNRLKFVKPEDESLYPIRNKDGAIETLINPNTDSALVIDSDSHSNFVYNRYHHLPLESQRQKLPIFQYRNHILYLLEKYQTLVLCGETGCGKSTQVPQYLHEIGHKVCVTQPRVTAAVSLAYRVAQEIGGAIGQEVGYAAGMVSARTPESGIVFMTEGVLLREMFASPLLMQYSCIILDEVHERSLMTDVLMGLLKKIIKKRKNLKLVISSATMNAEFLKDFFNTSDKKDRNKPATSVVMSVQGRTHPIEIYYTQEPVPDYVKATVDTVIKIHENQPSGDILAFLTSQEEIHAALESLEQYSEQTQERNKSRSHFPSGIRAAELVAVPLYGALPARRQLRACLPAPAAARRAVLATNLAETSLTIPGITYVIDCGFHKLAYFDPALGVQAQHATAVSRDNATQRAGRSGRTAPGHCYRLYTEDEYEKLPESVPPEMCRSDLAAVLLQLKALGIHNLLRFSFPTPPPAKSLLSGLETLYALGAIDHSGDLTSDVGFRMAELPVPPMAAKMLCSSGELGCVDEALSIAAMLQVDSVFIKPAHGREAVASKVSRRNHFEVAEGDIIMYLNIFDSYLKVRSSCDDARKSERACKQWCQRYRLNHRVLEKAADIRDSLEKIVKGKFNIENKVFEGPDLGTAKCERVMKCVLSGYFPQAARLAPAGAYRGLRGAELALSPDSCLYAAPPPQWVTFASVQCSRDRTYMRDVIPIDRSWLLELAPHYYKET</sequence>
<evidence type="ECO:0000256" key="5">
    <source>
        <dbReference type="ARBA" id="ARBA00022806"/>
    </source>
</evidence>
<dbReference type="GeneID" id="114241039"/>
<evidence type="ECO:0000259" key="8">
    <source>
        <dbReference type="PROSITE" id="PS51192"/>
    </source>
</evidence>
<dbReference type="InterPro" id="IPR014001">
    <property type="entry name" value="Helicase_ATP-bd"/>
</dbReference>
<dbReference type="Pfam" id="PF21010">
    <property type="entry name" value="HA2_C"/>
    <property type="match status" value="1"/>
</dbReference>
<dbReference type="GO" id="GO:0003724">
    <property type="term" value="F:RNA helicase activity"/>
    <property type="evidence" value="ECO:0007669"/>
    <property type="project" value="UniProtKB-EC"/>
</dbReference>
<feature type="domain" description="Helicase C-terminal" evidence="9">
    <location>
        <begin position="267"/>
        <end position="454"/>
    </location>
</feature>
<dbReference type="PROSITE" id="PS00690">
    <property type="entry name" value="DEAH_ATP_HELICASE"/>
    <property type="match status" value="1"/>
</dbReference>
<dbReference type="SUPFAM" id="SSF52540">
    <property type="entry name" value="P-loop containing nucleoside triphosphate hydrolases"/>
    <property type="match status" value="1"/>
</dbReference>
<evidence type="ECO:0000313" key="11">
    <source>
        <dbReference type="RefSeq" id="XP_028027555.1"/>
    </source>
</evidence>
<keyword evidence="4" id="KW-0378">Hydrolase</keyword>
<dbReference type="SMART" id="SM00847">
    <property type="entry name" value="HA2"/>
    <property type="match status" value="1"/>
</dbReference>
<reference evidence="11" key="1">
    <citation type="submission" date="2025-08" db="UniProtKB">
        <authorList>
            <consortium name="RefSeq"/>
        </authorList>
    </citation>
    <scope>IDENTIFICATION</scope>
    <source>
        <tissue evidence="11">Silk gland</tissue>
    </source>
</reference>
<keyword evidence="3" id="KW-0547">Nucleotide-binding</keyword>
<dbReference type="PROSITE" id="PS51192">
    <property type="entry name" value="HELICASE_ATP_BIND_1"/>
    <property type="match status" value="1"/>
</dbReference>
<comment type="catalytic activity">
    <reaction evidence="7">
        <text>ATP + H2O = ADP + phosphate + H(+)</text>
        <dbReference type="Rhea" id="RHEA:13065"/>
        <dbReference type="ChEBI" id="CHEBI:15377"/>
        <dbReference type="ChEBI" id="CHEBI:15378"/>
        <dbReference type="ChEBI" id="CHEBI:30616"/>
        <dbReference type="ChEBI" id="CHEBI:43474"/>
        <dbReference type="ChEBI" id="CHEBI:456216"/>
        <dbReference type="EC" id="3.6.4.13"/>
    </reaction>
</comment>
<dbReference type="InterPro" id="IPR011709">
    <property type="entry name" value="DEAD-box_helicase_OB_fold"/>
</dbReference>
<dbReference type="GO" id="GO:0005524">
    <property type="term" value="F:ATP binding"/>
    <property type="evidence" value="ECO:0007669"/>
    <property type="project" value="UniProtKB-KW"/>
</dbReference>
<dbReference type="RefSeq" id="XP_028027555.1">
    <property type="nucleotide sequence ID" value="XM_028171754.1"/>
</dbReference>
<dbReference type="Gene3D" id="3.40.50.300">
    <property type="entry name" value="P-loop containing nucleotide triphosphate hydrolases"/>
    <property type="match status" value="2"/>
</dbReference>
<dbReference type="GO" id="GO:0003723">
    <property type="term" value="F:RNA binding"/>
    <property type="evidence" value="ECO:0007669"/>
    <property type="project" value="TreeGrafter"/>
</dbReference>
<evidence type="ECO:0000313" key="10">
    <source>
        <dbReference type="Proteomes" id="UP000504629"/>
    </source>
</evidence>
<evidence type="ECO:0000256" key="4">
    <source>
        <dbReference type="ARBA" id="ARBA00022801"/>
    </source>
</evidence>
<dbReference type="Pfam" id="PF00270">
    <property type="entry name" value="DEAD"/>
    <property type="match status" value="1"/>
</dbReference>
<organism evidence="10 11">
    <name type="scientific">Bombyx mandarina</name>
    <name type="common">Wild silk moth</name>
    <name type="synonym">Wild silkworm</name>
    <dbReference type="NCBI Taxonomy" id="7092"/>
    <lineage>
        <taxon>Eukaryota</taxon>
        <taxon>Metazoa</taxon>
        <taxon>Ecdysozoa</taxon>
        <taxon>Arthropoda</taxon>
        <taxon>Hexapoda</taxon>
        <taxon>Insecta</taxon>
        <taxon>Pterygota</taxon>
        <taxon>Neoptera</taxon>
        <taxon>Endopterygota</taxon>
        <taxon>Lepidoptera</taxon>
        <taxon>Glossata</taxon>
        <taxon>Ditrysia</taxon>
        <taxon>Bombycoidea</taxon>
        <taxon>Bombycidae</taxon>
        <taxon>Bombycinae</taxon>
        <taxon>Bombyx</taxon>
    </lineage>
</organism>
<keyword evidence="5 11" id="KW-0347">Helicase</keyword>
<dbReference type="OrthoDB" id="10253254at2759"/>
<gene>
    <name evidence="11" type="primary">LOC114241039</name>
</gene>
<dbReference type="Pfam" id="PF00271">
    <property type="entry name" value="Helicase_C"/>
    <property type="match status" value="1"/>
</dbReference>
<evidence type="ECO:0000256" key="6">
    <source>
        <dbReference type="ARBA" id="ARBA00022840"/>
    </source>
</evidence>
<dbReference type="InterPro" id="IPR048333">
    <property type="entry name" value="HA2_WH"/>
</dbReference>
<evidence type="ECO:0000259" key="9">
    <source>
        <dbReference type="PROSITE" id="PS51194"/>
    </source>
</evidence>
<comment type="similarity">
    <text evidence="1">Belongs to the DEAD box helicase family. DEAH subfamily.</text>
</comment>
<dbReference type="InterPro" id="IPR011545">
    <property type="entry name" value="DEAD/DEAH_box_helicase_dom"/>
</dbReference>
<dbReference type="GO" id="GO:0016787">
    <property type="term" value="F:hydrolase activity"/>
    <property type="evidence" value="ECO:0007669"/>
    <property type="project" value="UniProtKB-KW"/>
</dbReference>
<evidence type="ECO:0000256" key="1">
    <source>
        <dbReference type="ARBA" id="ARBA00008792"/>
    </source>
</evidence>
<dbReference type="InterPro" id="IPR001650">
    <property type="entry name" value="Helicase_C-like"/>
</dbReference>
<keyword evidence="10" id="KW-1185">Reference proteome</keyword>
<dbReference type="SMART" id="SM00490">
    <property type="entry name" value="HELICc"/>
    <property type="match status" value="1"/>
</dbReference>
<name>A0A6J2JDJ7_BOMMA</name>
<dbReference type="PROSITE" id="PS51194">
    <property type="entry name" value="HELICASE_CTER"/>
    <property type="match status" value="1"/>
</dbReference>
<evidence type="ECO:0000256" key="3">
    <source>
        <dbReference type="ARBA" id="ARBA00022741"/>
    </source>
</evidence>
<dbReference type="AlphaFoldDB" id="A0A6J2JDJ7"/>
<dbReference type="Gene3D" id="1.20.120.1080">
    <property type="match status" value="1"/>
</dbReference>
<dbReference type="CDD" id="cd18791">
    <property type="entry name" value="SF2_C_RHA"/>
    <property type="match status" value="1"/>
</dbReference>
<dbReference type="PANTHER" id="PTHR18934">
    <property type="entry name" value="ATP-DEPENDENT RNA HELICASE"/>
    <property type="match status" value="1"/>
</dbReference>
<proteinExistence type="inferred from homology"/>
<feature type="domain" description="Helicase ATP-binding" evidence="8">
    <location>
        <begin position="75"/>
        <end position="234"/>
    </location>
</feature>
<dbReference type="SMART" id="SM00487">
    <property type="entry name" value="DEXDc"/>
    <property type="match status" value="1"/>
</dbReference>
<dbReference type="EC" id="3.6.4.13" evidence="2"/>
<dbReference type="InterPro" id="IPR027417">
    <property type="entry name" value="P-loop_NTPase"/>
</dbReference>
<evidence type="ECO:0000256" key="7">
    <source>
        <dbReference type="ARBA" id="ARBA00047984"/>
    </source>
</evidence>
<dbReference type="Pfam" id="PF07717">
    <property type="entry name" value="OB_NTP_bind"/>
    <property type="match status" value="1"/>
</dbReference>
<dbReference type="KEGG" id="bman:114241039"/>
<dbReference type="Pfam" id="PF04408">
    <property type="entry name" value="WHD_HA2"/>
    <property type="match status" value="1"/>
</dbReference>
<dbReference type="GO" id="GO:0071013">
    <property type="term" value="C:catalytic step 2 spliceosome"/>
    <property type="evidence" value="ECO:0007669"/>
    <property type="project" value="TreeGrafter"/>
</dbReference>
<accession>A0A6J2JDJ7</accession>
<dbReference type="Proteomes" id="UP000504629">
    <property type="component" value="Unplaced"/>
</dbReference>
<keyword evidence="6" id="KW-0067">ATP-binding</keyword>
<dbReference type="FunFam" id="3.40.50.300:FF:000578">
    <property type="entry name" value="probable ATP-dependent RNA helicase DHX35"/>
    <property type="match status" value="1"/>
</dbReference>